<dbReference type="AlphaFoldDB" id="A0A5N5WWX2"/>
<keyword evidence="1" id="KW-0812">Transmembrane</keyword>
<reference evidence="2 3" key="1">
    <citation type="submission" date="2019-04" db="EMBL/GenBank/DDBJ databases">
        <title>Friends and foes A comparative genomics study of 23 Aspergillus species from section Flavi.</title>
        <authorList>
            <consortium name="DOE Joint Genome Institute"/>
            <person name="Kjaerbolling I."/>
            <person name="Vesth T."/>
            <person name="Frisvad J.C."/>
            <person name="Nybo J.L."/>
            <person name="Theobald S."/>
            <person name="Kildgaard S."/>
            <person name="Isbrandt T."/>
            <person name="Kuo A."/>
            <person name="Sato A."/>
            <person name="Lyhne E.K."/>
            <person name="Kogle M.E."/>
            <person name="Wiebenga A."/>
            <person name="Kun R.S."/>
            <person name="Lubbers R.J."/>
            <person name="Makela M.R."/>
            <person name="Barry K."/>
            <person name="Chovatia M."/>
            <person name="Clum A."/>
            <person name="Daum C."/>
            <person name="Haridas S."/>
            <person name="He G."/>
            <person name="LaButti K."/>
            <person name="Lipzen A."/>
            <person name="Mondo S."/>
            <person name="Riley R."/>
            <person name="Salamov A."/>
            <person name="Simmons B.A."/>
            <person name="Magnuson J.K."/>
            <person name="Henrissat B."/>
            <person name="Mortensen U.H."/>
            <person name="Larsen T.O."/>
            <person name="Devries R.P."/>
            <person name="Grigoriev I.V."/>
            <person name="Machida M."/>
            <person name="Baker S.E."/>
            <person name="Andersen M.R."/>
        </authorList>
    </citation>
    <scope>NUCLEOTIDE SEQUENCE [LARGE SCALE GENOMIC DNA]</scope>
    <source>
        <strain evidence="2 3">CBS 151.66</strain>
    </source>
</reference>
<keyword evidence="1" id="KW-0472">Membrane</keyword>
<proteinExistence type="predicted"/>
<sequence length="93" mass="10451">MICERHTAHTHSCLDASYHDNSSLESKLRLLTRDTLPNDIGKIPATNIRPTRRAIFHNVDLIGILVGIVILLAVITIWIAIGPLLPISSNWWF</sequence>
<protein>
    <submittedName>
        <fullName evidence="2">Uncharacterized protein</fullName>
    </submittedName>
</protein>
<gene>
    <name evidence="2" type="ORF">BDV29DRAFT_176214</name>
</gene>
<name>A0A5N5WWX2_9EURO</name>
<keyword evidence="3" id="KW-1185">Reference proteome</keyword>
<feature type="transmembrane region" description="Helical" evidence="1">
    <location>
        <begin position="59"/>
        <end position="81"/>
    </location>
</feature>
<dbReference type="EMBL" id="ML732234">
    <property type="protein sequence ID" value="KAB8073056.1"/>
    <property type="molecule type" value="Genomic_DNA"/>
</dbReference>
<dbReference type="Proteomes" id="UP000326565">
    <property type="component" value="Unassembled WGS sequence"/>
</dbReference>
<accession>A0A5N5WWX2</accession>
<keyword evidence="1" id="KW-1133">Transmembrane helix</keyword>
<evidence type="ECO:0000313" key="3">
    <source>
        <dbReference type="Proteomes" id="UP000326565"/>
    </source>
</evidence>
<evidence type="ECO:0000313" key="2">
    <source>
        <dbReference type="EMBL" id="KAB8073056.1"/>
    </source>
</evidence>
<organism evidence="2 3">
    <name type="scientific">Aspergillus leporis</name>
    <dbReference type="NCBI Taxonomy" id="41062"/>
    <lineage>
        <taxon>Eukaryota</taxon>
        <taxon>Fungi</taxon>
        <taxon>Dikarya</taxon>
        <taxon>Ascomycota</taxon>
        <taxon>Pezizomycotina</taxon>
        <taxon>Eurotiomycetes</taxon>
        <taxon>Eurotiomycetidae</taxon>
        <taxon>Eurotiales</taxon>
        <taxon>Aspergillaceae</taxon>
        <taxon>Aspergillus</taxon>
        <taxon>Aspergillus subgen. Circumdati</taxon>
    </lineage>
</organism>
<evidence type="ECO:0000256" key="1">
    <source>
        <dbReference type="SAM" id="Phobius"/>
    </source>
</evidence>